<proteinExistence type="predicted"/>
<name>A0AAF0ZB97_9CHRO</name>
<reference evidence="1" key="1">
    <citation type="submission" date="2023-11" db="EMBL/GenBank/DDBJ databases">
        <title>Genome sequence of Cyanobacterium aponinum BCRC AL20115.</title>
        <authorList>
            <person name="Chang H.-Y."/>
            <person name="Lin K.-M."/>
            <person name="Hsueh H.-T."/>
            <person name="Chu H.-A."/>
            <person name="Kuo C.-H."/>
        </authorList>
    </citation>
    <scope>NUCLEOTIDE SEQUENCE</scope>
    <source>
        <strain evidence="1">AL20115</strain>
    </source>
</reference>
<dbReference type="EMBL" id="CP138348">
    <property type="protein sequence ID" value="WPF89061.1"/>
    <property type="molecule type" value="Genomic_DNA"/>
</dbReference>
<sequence>MEQVDKILEKLKEWTQKVIEALFGPESQPEAELIPIPVKDYPRRY</sequence>
<dbReference type="AlphaFoldDB" id="A0AAF0ZB97"/>
<evidence type="ECO:0000313" key="1">
    <source>
        <dbReference type="EMBL" id="WPF89061.1"/>
    </source>
</evidence>
<gene>
    <name evidence="1" type="ORF">SAY89_01940</name>
</gene>
<organism evidence="1">
    <name type="scientific">Cyanobacterium aponinum AL20115</name>
    <dbReference type="NCBI Taxonomy" id="3090662"/>
    <lineage>
        <taxon>Bacteria</taxon>
        <taxon>Bacillati</taxon>
        <taxon>Cyanobacteriota</taxon>
        <taxon>Cyanophyceae</taxon>
        <taxon>Oscillatoriophycideae</taxon>
        <taxon>Chroococcales</taxon>
        <taxon>Geminocystaceae</taxon>
        <taxon>Cyanobacterium</taxon>
    </lineage>
</organism>
<dbReference type="RefSeq" id="WP_015220000.1">
    <property type="nucleotide sequence ID" value="NZ_CP138348.1"/>
</dbReference>
<accession>A0AAF0ZB97</accession>
<protein>
    <submittedName>
        <fullName evidence="1">Uncharacterized protein</fullName>
    </submittedName>
</protein>